<name>A0AAV7RFQ3_PLEWA</name>
<gene>
    <name evidence="2" type="ORF">NDU88_003243</name>
</gene>
<evidence type="ECO:0000313" key="2">
    <source>
        <dbReference type="EMBL" id="KAJ1150452.1"/>
    </source>
</evidence>
<feature type="region of interest" description="Disordered" evidence="1">
    <location>
        <begin position="78"/>
        <end position="101"/>
    </location>
</feature>
<proteinExistence type="predicted"/>
<dbReference type="EMBL" id="JANPWB010000009">
    <property type="protein sequence ID" value="KAJ1150452.1"/>
    <property type="molecule type" value="Genomic_DNA"/>
</dbReference>
<protein>
    <submittedName>
        <fullName evidence="2">Uncharacterized protein</fullName>
    </submittedName>
</protein>
<evidence type="ECO:0000313" key="3">
    <source>
        <dbReference type="Proteomes" id="UP001066276"/>
    </source>
</evidence>
<evidence type="ECO:0000256" key="1">
    <source>
        <dbReference type="SAM" id="MobiDB-lite"/>
    </source>
</evidence>
<dbReference type="AlphaFoldDB" id="A0AAV7RFQ3"/>
<keyword evidence="3" id="KW-1185">Reference proteome</keyword>
<comment type="caution">
    <text evidence="2">The sequence shown here is derived from an EMBL/GenBank/DDBJ whole genome shotgun (WGS) entry which is preliminary data.</text>
</comment>
<sequence length="153" mass="16326">MALSASLSLLAWVRRGKKGEREGGTAPPVTTHRFNVAPQWDVSHLSSACIRPLRRVHQAISASGCRRGRAGRLLFHPAPPRAPAPAHGPLRSRAGPSAEAAREATALQTTLACSMLPYGLRGYYTPSASPPKHCFWPAVAWSSSSSRPPCLVA</sequence>
<organism evidence="2 3">
    <name type="scientific">Pleurodeles waltl</name>
    <name type="common">Iberian ribbed newt</name>
    <dbReference type="NCBI Taxonomy" id="8319"/>
    <lineage>
        <taxon>Eukaryota</taxon>
        <taxon>Metazoa</taxon>
        <taxon>Chordata</taxon>
        <taxon>Craniata</taxon>
        <taxon>Vertebrata</taxon>
        <taxon>Euteleostomi</taxon>
        <taxon>Amphibia</taxon>
        <taxon>Batrachia</taxon>
        <taxon>Caudata</taxon>
        <taxon>Salamandroidea</taxon>
        <taxon>Salamandridae</taxon>
        <taxon>Pleurodelinae</taxon>
        <taxon>Pleurodeles</taxon>
    </lineage>
</organism>
<reference evidence="2" key="1">
    <citation type="journal article" date="2022" name="bioRxiv">
        <title>Sequencing and chromosome-scale assembly of the giantPleurodeles waltlgenome.</title>
        <authorList>
            <person name="Brown T."/>
            <person name="Elewa A."/>
            <person name="Iarovenko S."/>
            <person name="Subramanian E."/>
            <person name="Araus A.J."/>
            <person name="Petzold A."/>
            <person name="Susuki M."/>
            <person name="Suzuki K.-i.T."/>
            <person name="Hayashi T."/>
            <person name="Toyoda A."/>
            <person name="Oliveira C."/>
            <person name="Osipova E."/>
            <person name="Leigh N.D."/>
            <person name="Simon A."/>
            <person name="Yun M.H."/>
        </authorList>
    </citation>
    <scope>NUCLEOTIDE SEQUENCE</scope>
    <source>
        <strain evidence="2">20211129_DDA</strain>
        <tissue evidence="2">Liver</tissue>
    </source>
</reference>
<dbReference type="Proteomes" id="UP001066276">
    <property type="component" value="Chromosome 5"/>
</dbReference>
<accession>A0AAV7RFQ3</accession>